<evidence type="ECO:0000256" key="1">
    <source>
        <dbReference type="ARBA" id="ARBA00004245"/>
    </source>
</evidence>
<dbReference type="Pfam" id="PF00611">
    <property type="entry name" value="FCH"/>
    <property type="match status" value="1"/>
</dbReference>
<evidence type="ECO:0000256" key="2">
    <source>
        <dbReference type="ARBA" id="ARBA00022490"/>
    </source>
</evidence>
<comment type="subcellular location">
    <subcellularLocation>
        <location evidence="1">Cytoplasm</location>
        <location evidence="1">Cytoskeleton</location>
    </subcellularLocation>
</comment>
<dbReference type="EMBL" id="OB660475">
    <property type="protein sequence ID" value="CAD7224962.1"/>
    <property type="molecule type" value="Genomic_DNA"/>
</dbReference>
<organism evidence="5">
    <name type="scientific">Cyprideis torosa</name>
    <dbReference type="NCBI Taxonomy" id="163714"/>
    <lineage>
        <taxon>Eukaryota</taxon>
        <taxon>Metazoa</taxon>
        <taxon>Ecdysozoa</taxon>
        <taxon>Arthropoda</taxon>
        <taxon>Crustacea</taxon>
        <taxon>Oligostraca</taxon>
        <taxon>Ostracoda</taxon>
        <taxon>Podocopa</taxon>
        <taxon>Podocopida</taxon>
        <taxon>Cytherocopina</taxon>
        <taxon>Cytheroidea</taxon>
        <taxon>Cytherideidae</taxon>
        <taxon>Cyprideis</taxon>
    </lineage>
</organism>
<dbReference type="PROSITE" id="PS51741">
    <property type="entry name" value="F_BAR"/>
    <property type="match status" value="1"/>
</dbReference>
<dbReference type="GO" id="GO:0043226">
    <property type="term" value="C:organelle"/>
    <property type="evidence" value="ECO:0007669"/>
    <property type="project" value="UniProtKB-ARBA"/>
</dbReference>
<evidence type="ECO:0000256" key="4">
    <source>
        <dbReference type="ARBA" id="ARBA00023212"/>
    </source>
</evidence>
<sequence>MSKPSRMQTFKNTMRRISKKNKGDFDELRRHVKRGNEFGKELAMIMNERAELESLYAKSLSKLSSKLLKAARDGPSGTTSTAWQAVGADMEAQAELHRSFSLMI</sequence>
<dbReference type="GO" id="GO:0005737">
    <property type="term" value="C:cytoplasm"/>
    <property type="evidence" value="ECO:0007669"/>
    <property type="project" value="TreeGrafter"/>
</dbReference>
<reference evidence="5" key="1">
    <citation type="submission" date="2020-11" db="EMBL/GenBank/DDBJ databases">
        <authorList>
            <person name="Tran Van P."/>
        </authorList>
    </citation>
    <scope>NUCLEOTIDE SEQUENCE</scope>
</reference>
<dbReference type="PANTHER" id="PTHR23065:SF7">
    <property type="entry name" value="NOSTRIN, ISOFORM H"/>
    <property type="match status" value="1"/>
</dbReference>
<keyword evidence="4" id="KW-0206">Cytoskeleton</keyword>
<name>A0A7R8W4Y7_9CRUS</name>
<keyword evidence="3" id="KW-0597">Phosphoprotein</keyword>
<accession>A0A7R8W4Y7</accession>
<dbReference type="Gene3D" id="1.20.1270.60">
    <property type="entry name" value="Arfaptin homology (AH) domain/BAR domain"/>
    <property type="match status" value="1"/>
</dbReference>
<dbReference type="InterPro" id="IPR027267">
    <property type="entry name" value="AH/BAR_dom_sf"/>
</dbReference>
<evidence type="ECO:0000313" key="5">
    <source>
        <dbReference type="EMBL" id="CAD7224962.1"/>
    </source>
</evidence>
<proteinExistence type="predicted"/>
<dbReference type="AlphaFoldDB" id="A0A7R8W4Y7"/>
<gene>
    <name evidence="5" type="ORF">CTOB1V02_LOCUS2911</name>
</gene>
<dbReference type="SUPFAM" id="SSF103657">
    <property type="entry name" value="BAR/IMD domain-like"/>
    <property type="match status" value="1"/>
</dbReference>
<dbReference type="InterPro" id="IPR001060">
    <property type="entry name" value="FCH_dom"/>
</dbReference>
<dbReference type="GO" id="GO:0005886">
    <property type="term" value="C:plasma membrane"/>
    <property type="evidence" value="ECO:0007669"/>
    <property type="project" value="TreeGrafter"/>
</dbReference>
<protein>
    <submittedName>
        <fullName evidence="5">Uncharacterized protein</fullName>
    </submittedName>
</protein>
<dbReference type="PANTHER" id="PTHR23065">
    <property type="entry name" value="PROLINE-SERINE-THREONINE PHOSPHATASE INTERACTING PROTEIN 1"/>
    <property type="match status" value="1"/>
</dbReference>
<keyword evidence="2" id="KW-0963">Cytoplasm</keyword>
<evidence type="ECO:0000256" key="3">
    <source>
        <dbReference type="ARBA" id="ARBA00022553"/>
    </source>
</evidence>
<dbReference type="SMART" id="SM00055">
    <property type="entry name" value="FCH"/>
    <property type="match status" value="1"/>
</dbReference>
<dbReference type="InterPro" id="IPR031160">
    <property type="entry name" value="F_BAR_dom"/>
</dbReference>
<dbReference type="OrthoDB" id="28357at2759"/>